<reference evidence="1" key="1">
    <citation type="submission" date="2022-02" db="EMBL/GenBank/DDBJ databases">
        <authorList>
            <person name="Henning P.M."/>
            <person name="McCubbin A.G."/>
            <person name="Shore J.S."/>
        </authorList>
    </citation>
    <scope>NUCLEOTIDE SEQUENCE</scope>
    <source>
        <strain evidence="1">F60SS</strain>
        <tissue evidence="1">Leaves</tissue>
    </source>
</reference>
<proteinExistence type="predicted"/>
<name>A0A9Q0G1G7_9ROSI</name>
<evidence type="ECO:0000313" key="2">
    <source>
        <dbReference type="Proteomes" id="UP001141552"/>
    </source>
</evidence>
<protein>
    <submittedName>
        <fullName evidence="1">Uncharacterized protein</fullName>
    </submittedName>
</protein>
<dbReference type="AlphaFoldDB" id="A0A9Q0G1G7"/>
<gene>
    <name evidence="1" type="ORF">Tsubulata_012663</name>
</gene>
<sequence length="70" mass="8372">MTEDVKRRKVEDDFVYSTIHDEMVRLGLDDKVIVDAMFNLPRNTEYIQIFWAMDEGKRVRLVHKLANMDI</sequence>
<reference evidence="1" key="2">
    <citation type="journal article" date="2023" name="Plants (Basel)">
        <title>Annotation of the Turnera subulata (Passifloraceae) Draft Genome Reveals the S-Locus Evolved after the Divergence of Turneroideae from Passifloroideae in a Stepwise Manner.</title>
        <authorList>
            <person name="Henning P.M."/>
            <person name="Roalson E.H."/>
            <person name="Mir W."/>
            <person name="McCubbin A.G."/>
            <person name="Shore J.S."/>
        </authorList>
    </citation>
    <scope>NUCLEOTIDE SEQUENCE</scope>
    <source>
        <strain evidence="1">F60SS</strain>
    </source>
</reference>
<dbReference type="EMBL" id="JAKUCV010002756">
    <property type="protein sequence ID" value="KAJ4841512.1"/>
    <property type="molecule type" value="Genomic_DNA"/>
</dbReference>
<organism evidence="1 2">
    <name type="scientific">Turnera subulata</name>
    <dbReference type="NCBI Taxonomy" id="218843"/>
    <lineage>
        <taxon>Eukaryota</taxon>
        <taxon>Viridiplantae</taxon>
        <taxon>Streptophyta</taxon>
        <taxon>Embryophyta</taxon>
        <taxon>Tracheophyta</taxon>
        <taxon>Spermatophyta</taxon>
        <taxon>Magnoliopsida</taxon>
        <taxon>eudicotyledons</taxon>
        <taxon>Gunneridae</taxon>
        <taxon>Pentapetalae</taxon>
        <taxon>rosids</taxon>
        <taxon>fabids</taxon>
        <taxon>Malpighiales</taxon>
        <taxon>Passifloraceae</taxon>
        <taxon>Turnera</taxon>
    </lineage>
</organism>
<accession>A0A9Q0G1G7</accession>
<dbReference type="Proteomes" id="UP001141552">
    <property type="component" value="Unassembled WGS sequence"/>
</dbReference>
<keyword evidence="2" id="KW-1185">Reference proteome</keyword>
<evidence type="ECO:0000313" key="1">
    <source>
        <dbReference type="EMBL" id="KAJ4841512.1"/>
    </source>
</evidence>
<comment type="caution">
    <text evidence="1">The sequence shown here is derived from an EMBL/GenBank/DDBJ whole genome shotgun (WGS) entry which is preliminary data.</text>
</comment>